<evidence type="ECO:0000313" key="3">
    <source>
        <dbReference type="Proteomes" id="UP001472677"/>
    </source>
</evidence>
<protein>
    <submittedName>
        <fullName evidence="2">Uncharacterized protein</fullName>
    </submittedName>
</protein>
<feature type="compositionally biased region" description="Pro residues" evidence="1">
    <location>
        <begin position="90"/>
        <end position="101"/>
    </location>
</feature>
<keyword evidence="3" id="KW-1185">Reference proteome</keyword>
<evidence type="ECO:0000256" key="1">
    <source>
        <dbReference type="SAM" id="MobiDB-lite"/>
    </source>
</evidence>
<feature type="compositionally biased region" description="Basic and acidic residues" evidence="1">
    <location>
        <begin position="41"/>
        <end position="55"/>
    </location>
</feature>
<dbReference type="EMBL" id="JBBPBM010000494">
    <property type="protein sequence ID" value="KAK8494873.1"/>
    <property type="molecule type" value="Genomic_DNA"/>
</dbReference>
<gene>
    <name evidence="2" type="ORF">V6N12_013870</name>
</gene>
<comment type="caution">
    <text evidence="2">The sequence shown here is derived from an EMBL/GenBank/DDBJ whole genome shotgun (WGS) entry which is preliminary data.</text>
</comment>
<name>A0ABR2AMG2_9ROSI</name>
<dbReference type="Proteomes" id="UP001472677">
    <property type="component" value="Unassembled WGS sequence"/>
</dbReference>
<accession>A0ABR2AMG2</accession>
<sequence>MPMFLETTREISRQSPCRFMQDQVNATADLFFSEVSKEAAKGDPFKTRPSKKYDKAMTSGERNTVSVESPWVRLVSVTSDDDITISVESPPAPPPTSPPAPMTTGSSSMEAAVHAYVPVTSEIKVC</sequence>
<feature type="region of interest" description="Disordered" evidence="1">
    <location>
        <begin position="82"/>
        <end position="108"/>
    </location>
</feature>
<reference evidence="2 3" key="1">
    <citation type="journal article" date="2024" name="G3 (Bethesda)">
        <title>Genome assembly of Hibiscus sabdariffa L. provides insights into metabolisms of medicinal natural products.</title>
        <authorList>
            <person name="Kim T."/>
        </authorList>
    </citation>
    <scope>NUCLEOTIDE SEQUENCE [LARGE SCALE GENOMIC DNA]</scope>
    <source>
        <strain evidence="2">TK-2024</strain>
        <tissue evidence="2">Old leaves</tissue>
    </source>
</reference>
<proteinExistence type="predicted"/>
<feature type="region of interest" description="Disordered" evidence="1">
    <location>
        <begin position="41"/>
        <end position="65"/>
    </location>
</feature>
<organism evidence="2 3">
    <name type="scientific">Hibiscus sabdariffa</name>
    <name type="common">roselle</name>
    <dbReference type="NCBI Taxonomy" id="183260"/>
    <lineage>
        <taxon>Eukaryota</taxon>
        <taxon>Viridiplantae</taxon>
        <taxon>Streptophyta</taxon>
        <taxon>Embryophyta</taxon>
        <taxon>Tracheophyta</taxon>
        <taxon>Spermatophyta</taxon>
        <taxon>Magnoliopsida</taxon>
        <taxon>eudicotyledons</taxon>
        <taxon>Gunneridae</taxon>
        <taxon>Pentapetalae</taxon>
        <taxon>rosids</taxon>
        <taxon>malvids</taxon>
        <taxon>Malvales</taxon>
        <taxon>Malvaceae</taxon>
        <taxon>Malvoideae</taxon>
        <taxon>Hibiscus</taxon>
    </lineage>
</organism>
<evidence type="ECO:0000313" key="2">
    <source>
        <dbReference type="EMBL" id="KAK8494873.1"/>
    </source>
</evidence>